<evidence type="ECO:0000259" key="2">
    <source>
        <dbReference type="PROSITE" id="PS50801"/>
    </source>
</evidence>
<dbReference type="KEGG" id="uam:UABAM_05339"/>
<keyword evidence="4" id="KW-1185">Reference proteome</keyword>
<protein>
    <submittedName>
        <fullName evidence="3">Anti-sigma factor antagonist</fullName>
    </submittedName>
</protein>
<dbReference type="CDD" id="cd07043">
    <property type="entry name" value="STAS_anti-anti-sigma_factors"/>
    <property type="match status" value="1"/>
</dbReference>
<dbReference type="SUPFAM" id="SSF52091">
    <property type="entry name" value="SpoIIaa-like"/>
    <property type="match status" value="1"/>
</dbReference>
<sequence length="261" mass="27861">MKINTKDLKNNVKLMTLEGQISEATIGLVQDTFSSIFNLKQHKIICDMKKVEHISAPVLMNFLENISKARDRGGDVKLLDVPAELKGIFRYAGFNDDKVFCDNLKAATQELNNIVNTQFQDNVDDPFGSTIQTNNLSGFKPISPLSAPSTPSPAAPQNVEDPFGATIQTNDLSGFKSVSPVSPLSPASPLSPPKPAAPAAGGVDDPFAATIQTTNTSGFTPVSPLSPPKTPSNNAPVDDPFGATIQTPNFVPKKDPEQDKS</sequence>
<dbReference type="Proteomes" id="UP000326354">
    <property type="component" value="Chromosome"/>
</dbReference>
<feature type="compositionally biased region" description="Basic and acidic residues" evidence="1">
    <location>
        <begin position="252"/>
        <end position="261"/>
    </location>
</feature>
<feature type="region of interest" description="Disordered" evidence="1">
    <location>
        <begin position="138"/>
        <end position="261"/>
    </location>
</feature>
<gene>
    <name evidence="3" type="ORF">UABAM_05339</name>
</gene>
<dbReference type="Gene3D" id="3.30.750.24">
    <property type="entry name" value="STAS domain"/>
    <property type="match status" value="1"/>
</dbReference>
<dbReference type="AlphaFoldDB" id="A0A5S9ISI7"/>
<accession>A0A5S9ISI7</accession>
<dbReference type="RefSeq" id="WP_151970973.1">
    <property type="nucleotide sequence ID" value="NZ_AP019860.1"/>
</dbReference>
<reference evidence="3 4" key="1">
    <citation type="submission" date="2019-08" db="EMBL/GenBank/DDBJ databases">
        <title>Complete genome sequence of Candidatus Uab amorphum.</title>
        <authorList>
            <person name="Shiratori T."/>
            <person name="Suzuki S."/>
            <person name="Kakizawa Y."/>
            <person name="Ishida K."/>
        </authorList>
    </citation>
    <scope>NUCLEOTIDE SEQUENCE [LARGE SCALE GENOMIC DNA]</scope>
    <source>
        <strain evidence="3 4">SRT547</strain>
    </source>
</reference>
<evidence type="ECO:0000256" key="1">
    <source>
        <dbReference type="SAM" id="MobiDB-lite"/>
    </source>
</evidence>
<feature type="domain" description="STAS" evidence="2">
    <location>
        <begin position="10"/>
        <end position="130"/>
    </location>
</feature>
<proteinExistence type="predicted"/>
<dbReference type="PROSITE" id="PS50801">
    <property type="entry name" value="STAS"/>
    <property type="match status" value="1"/>
</dbReference>
<feature type="compositionally biased region" description="Polar residues" evidence="1">
    <location>
        <begin position="210"/>
        <end position="220"/>
    </location>
</feature>
<evidence type="ECO:0000313" key="3">
    <source>
        <dbReference type="EMBL" id="BBM86937.1"/>
    </source>
</evidence>
<dbReference type="Pfam" id="PF01740">
    <property type="entry name" value="STAS"/>
    <property type="match status" value="1"/>
</dbReference>
<dbReference type="EMBL" id="AP019860">
    <property type="protein sequence ID" value="BBM86937.1"/>
    <property type="molecule type" value="Genomic_DNA"/>
</dbReference>
<name>A0A5S9ISI7_UABAM</name>
<dbReference type="OrthoDB" id="9794628at2"/>
<dbReference type="InterPro" id="IPR002645">
    <property type="entry name" value="STAS_dom"/>
</dbReference>
<evidence type="ECO:0000313" key="4">
    <source>
        <dbReference type="Proteomes" id="UP000326354"/>
    </source>
</evidence>
<feature type="compositionally biased region" description="Low complexity" evidence="1">
    <location>
        <begin position="175"/>
        <end position="188"/>
    </location>
</feature>
<organism evidence="3 4">
    <name type="scientific">Uabimicrobium amorphum</name>
    <dbReference type="NCBI Taxonomy" id="2596890"/>
    <lineage>
        <taxon>Bacteria</taxon>
        <taxon>Pseudomonadati</taxon>
        <taxon>Planctomycetota</taxon>
        <taxon>Candidatus Uabimicrobiia</taxon>
        <taxon>Candidatus Uabimicrobiales</taxon>
        <taxon>Candidatus Uabimicrobiaceae</taxon>
        <taxon>Candidatus Uabimicrobium</taxon>
    </lineage>
</organism>
<dbReference type="InterPro" id="IPR036513">
    <property type="entry name" value="STAS_dom_sf"/>
</dbReference>
<feature type="compositionally biased region" description="Low complexity" evidence="1">
    <location>
        <begin position="197"/>
        <end position="209"/>
    </location>
</feature>